<proteinExistence type="predicted"/>
<organism evidence="1 2">
    <name type="scientific">Aspergillus lucknowensis</name>
    <dbReference type="NCBI Taxonomy" id="176173"/>
    <lineage>
        <taxon>Eukaryota</taxon>
        <taxon>Fungi</taxon>
        <taxon>Dikarya</taxon>
        <taxon>Ascomycota</taxon>
        <taxon>Pezizomycotina</taxon>
        <taxon>Eurotiomycetes</taxon>
        <taxon>Eurotiomycetidae</taxon>
        <taxon>Eurotiales</taxon>
        <taxon>Aspergillaceae</taxon>
        <taxon>Aspergillus</taxon>
        <taxon>Aspergillus subgen. Nidulantes</taxon>
    </lineage>
</organism>
<evidence type="ECO:0000313" key="1">
    <source>
        <dbReference type="EMBL" id="KAL2865430.1"/>
    </source>
</evidence>
<name>A0ABR4LLL9_9EURO</name>
<keyword evidence="2" id="KW-1185">Reference proteome</keyword>
<evidence type="ECO:0000313" key="2">
    <source>
        <dbReference type="Proteomes" id="UP001610432"/>
    </source>
</evidence>
<gene>
    <name evidence="1" type="ORF">BJX67DRAFT_358880</name>
</gene>
<dbReference type="EMBL" id="JBFXLQ010000032">
    <property type="protein sequence ID" value="KAL2865430.1"/>
    <property type="molecule type" value="Genomic_DNA"/>
</dbReference>
<accession>A0ABR4LLL9</accession>
<dbReference type="GeneID" id="98144676"/>
<sequence>MVRSPRVPKSTFFGKLSLWTQESGVYRDLLRSTTEAGKVTLRVISDGLESVVITLSTKSICVKNRAQHLYPW</sequence>
<dbReference type="RefSeq" id="XP_070884409.1">
    <property type="nucleotide sequence ID" value="XM_071029604.1"/>
</dbReference>
<reference evidence="1 2" key="1">
    <citation type="submission" date="2024-07" db="EMBL/GenBank/DDBJ databases">
        <title>Section-level genome sequencing and comparative genomics of Aspergillus sections Usti and Cavernicolus.</title>
        <authorList>
            <consortium name="Lawrence Berkeley National Laboratory"/>
            <person name="Nybo J.L."/>
            <person name="Vesth T.C."/>
            <person name="Theobald S."/>
            <person name="Frisvad J.C."/>
            <person name="Larsen T.O."/>
            <person name="Kjaerboelling I."/>
            <person name="Rothschild-Mancinelli K."/>
            <person name="Lyhne E.K."/>
            <person name="Kogle M.E."/>
            <person name="Barry K."/>
            <person name="Clum A."/>
            <person name="Na H."/>
            <person name="Ledsgaard L."/>
            <person name="Lin J."/>
            <person name="Lipzen A."/>
            <person name="Kuo A."/>
            <person name="Riley R."/>
            <person name="Mondo S."/>
            <person name="Labutti K."/>
            <person name="Haridas S."/>
            <person name="Pangalinan J."/>
            <person name="Salamov A.A."/>
            <person name="Simmons B.A."/>
            <person name="Magnuson J.K."/>
            <person name="Chen J."/>
            <person name="Drula E."/>
            <person name="Henrissat B."/>
            <person name="Wiebenga A."/>
            <person name="Lubbers R.J."/>
            <person name="Gomes A.C."/>
            <person name="Macurrencykelacurrency M.R."/>
            <person name="Stajich J."/>
            <person name="Grigoriev I.V."/>
            <person name="Mortensen U.H."/>
            <person name="De Vries R.P."/>
            <person name="Baker S.E."/>
            <person name="Andersen M.R."/>
        </authorList>
    </citation>
    <scope>NUCLEOTIDE SEQUENCE [LARGE SCALE GENOMIC DNA]</scope>
    <source>
        <strain evidence="1 2">CBS 449.75</strain>
    </source>
</reference>
<comment type="caution">
    <text evidence="1">The sequence shown here is derived from an EMBL/GenBank/DDBJ whole genome shotgun (WGS) entry which is preliminary data.</text>
</comment>
<dbReference type="Proteomes" id="UP001610432">
    <property type="component" value="Unassembled WGS sequence"/>
</dbReference>
<protein>
    <submittedName>
        <fullName evidence="1">Uncharacterized protein</fullName>
    </submittedName>
</protein>